<dbReference type="SUPFAM" id="SSF56349">
    <property type="entry name" value="DNA breaking-rejoining enzymes"/>
    <property type="match status" value="1"/>
</dbReference>
<evidence type="ECO:0000256" key="1">
    <source>
        <dbReference type="ARBA" id="ARBA00023172"/>
    </source>
</evidence>
<dbReference type="InterPro" id="IPR002104">
    <property type="entry name" value="Integrase_catalytic"/>
</dbReference>
<dbReference type="RefSeq" id="WP_103131139.1">
    <property type="nucleotide sequence ID" value="NZ_BFAG01000018.1"/>
</dbReference>
<dbReference type="PROSITE" id="PS51898">
    <property type="entry name" value="TYR_RECOMBINASE"/>
    <property type="match status" value="1"/>
</dbReference>
<dbReference type="GO" id="GO:0006310">
    <property type="term" value="P:DNA recombination"/>
    <property type="evidence" value="ECO:0007669"/>
    <property type="project" value="UniProtKB-KW"/>
</dbReference>
<dbReference type="GO" id="GO:0003677">
    <property type="term" value="F:DNA binding"/>
    <property type="evidence" value="ECO:0007669"/>
    <property type="project" value="InterPro"/>
</dbReference>
<evidence type="ECO:0000313" key="4">
    <source>
        <dbReference type="Proteomes" id="UP000236569"/>
    </source>
</evidence>
<keyword evidence="4" id="KW-1185">Reference proteome</keyword>
<name>A0A2I9CZZ9_9DEIO</name>
<dbReference type="GO" id="GO:0015074">
    <property type="term" value="P:DNA integration"/>
    <property type="evidence" value="ECO:0007669"/>
    <property type="project" value="InterPro"/>
</dbReference>
<protein>
    <submittedName>
        <fullName evidence="3">Integrase domain protein SAM domain protein</fullName>
    </submittedName>
</protein>
<dbReference type="Proteomes" id="UP000236569">
    <property type="component" value="Unassembled WGS sequence"/>
</dbReference>
<reference evidence="4" key="1">
    <citation type="submission" date="2018-01" db="EMBL/GenBank/DDBJ databases">
        <title>Draft Genome Sequence of the Radioresistant Bacterium Deinococcus aerius TR0125, Isolated from the Higher Atmosphere above Japan.</title>
        <authorList>
            <person name="Satoh K."/>
            <person name="Arai H."/>
            <person name="Sanzen T."/>
            <person name="Kawaguchi Y."/>
            <person name="Hayashi H."/>
            <person name="Yokobori S."/>
            <person name="Yamagishi A."/>
            <person name="Oono Y."/>
            <person name="Narumi I."/>
        </authorList>
    </citation>
    <scope>NUCLEOTIDE SEQUENCE [LARGE SCALE GENOMIC DNA]</scope>
    <source>
        <strain evidence="4">TR0125</strain>
    </source>
</reference>
<dbReference type="EMBL" id="BFAG01000018">
    <property type="protein sequence ID" value="GBF07843.1"/>
    <property type="molecule type" value="Genomic_DNA"/>
</dbReference>
<dbReference type="InterPro" id="IPR013762">
    <property type="entry name" value="Integrase-like_cat_sf"/>
</dbReference>
<evidence type="ECO:0000313" key="3">
    <source>
        <dbReference type="EMBL" id="GBF07843.1"/>
    </source>
</evidence>
<accession>A0A2I9CZZ9</accession>
<gene>
    <name evidence="3" type="ORF">DAERI_180034</name>
</gene>
<dbReference type="Pfam" id="PF00589">
    <property type="entry name" value="Phage_integrase"/>
    <property type="match status" value="1"/>
</dbReference>
<dbReference type="InterPro" id="IPR011010">
    <property type="entry name" value="DNA_brk_join_enz"/>
</dbReference>
<dbReference type="Gene3D" id="1.10.443.10">
    <property type="entry name" value="Intergrase catalytic core"/>
    <property type="match status" value="1"/>
</dbReference>
<comment type="caution">
    <text evidence="3">The sequence shown here is derived from an EMBL/GenBank/DDBJ whole genome shotgun (WGS) entry which is preliminary data.</text>
</comment>
<dbReference type="CDD" id="cd00397">
    <property type="entry name" value="DNA_BRE_C"/>
    <property type="match status" value="1"/>
</dbReference>
<sequence>MSERSVFEAALRDLPNTEAEKVRRALLRHDLDAAWPLVRRHLPDARENPVTLKNTLSGIRKLVTFAQESGESLLAPTPGFAARYLASIAHHAPATQRVLLSRARALYHALRELRVVGPGFDPFAEVRGPELHAPPGEEKVVYGEDEVARLVAHAGVEDRALVLLGADAGLTTGETARLCWEDLDLAGDHLRVHGREIVASERLTDALRAWAARGEGVLYARGSLFSLTDHAIRARLYKLCRKANVEYRAWRALRHRYALRLWQETGDPQRVADQLGLGTLIAVRPYVRLEGRLRRQAQEGSGDGEKPG</sequence>
<feature type="domain" description="Tyr recombinase" evidence="2">
    <location>
        <begin position="137"/>
        <end position="301"/>
    </location>
</feature>
<evidence type="ECO:0000259" key="2">
    <source>
        <dbReference type="PROSITE" id="PS51898"/>
    </source>
</evidence>
<organism evidence="3 4">
    <name type="scientific">Deinococcus aerius</name>
    <dbReference type="NCBI Taxonomy" id="200253"/>
    <lineage>
        <taxon>Bacteria</taxon>
        <taxon>Thermotogati</taxon>
        <taxon>Deinococcota</taxon>
        <taxon>Deinococci</taxon>
        <taxon>Deinococcales</taxon>
        <taxon>Deinococcaceae</taxon>
        <taxon>Deinococcus</taxon>
    </lineage>
</organism>
<dbReference type="AlphaFoldDB" id="A0A2I9CZZ9"/>
<keyword evidence="1" id="KW-0233">DNA recombination</keyword>
<dbReference type="OrthoDB" id="74123at2"/>
<proteinExistence type="predicted"/>